<dbReference type="InterPro" id="IPR013785">
    <property type="entry name" value="Aldolase_TIM"/>
</dbReference>
<dbReference type="InterPro" id="IPR034391">
    <property type="entry name" value="AdoMet-like_SPASM_containing"/>
</dbReference>
<evidence type="ECO:0000256" key="1">
    <source>
        <dbReference type="ARBA" id="ARBA00001966"/>
    </source>
</evidence>
<keyword evidence="3" id="KW-0949">S-adenosyl-L-methionine</keyword>
<accession>A0A1J5JWP4</accession>
<keyword evidence="5" id="KW-0408">Iron</keyword>
<dbReference type="PANTHER" id="PTHR11228">
    <property type="entry name" value="RADICAL SAM DOMAIN PROTEIN"/>
    <property type="match status" value="1"/>
</dbReference>
<feature type="domain" description="Radical SAM core" evidence="7">
    <location>
        <begin position="25"/>
        <end position="248"/>
    </location>
</feature>
<dbReference type="PROSITE" id="PS51918">
    <property type="entry name" value="RADICAL_SAM"/>
    <property type="match status" value="1"/>
</dbReference>
<dbReference type="InterPro" id="IPR050377">
    <property type="entry name" value="Radical_SAM_PqqE_MftC-like"/>
</dbReference>
<dbReference type="GO" id="GO:0003824">
    <property type="term" value="F:catalytic activity"/>
    <property type="evidence" value="ECO:0007669"/>
    <property type="project" value="InterPro"/>
</dbReference>
<dbReference type="InterPro" id="IPR058240">
    <property type="entry name" value="rSAM_sf"/>
</dbReference>
<dbReference type="InterPro" id="IPR006638">
    <property type="entry name" value="Elp3/MiaA/NifB-like_rSAM"/>
</dbReference>
<evidence type="ECO:0000256" key="6">
    <source>
        <dbReference type="ARBA" id="ARBA00023014"/>
    </source>
</evidence>
<protein>
    <submittedName>
        <fullName evidence="8">Coenzyme PQQ synthesis protein E</fullName>
    </submittedName>
</protein>
<dbReference type="Pfam" id="PF04055">
    <property type="entry name" value="Radical_SAM"/>
    <property type="match status" value="1"/>
</dbReference>
<dbReference type="SFLD" id="SFLDS00029">
    <property type="entry name" value="Radical_SAM"/>
    <property type="match status" value="1"/>
</dbReference>
<reference evidence="8 9" key="1">
    <citation type="submission" date="2016-08" db="EMBL/GenBank/DDBJ databases">
        <title>Genome-based comparison of Moorella thermoacetic strains.</title>
        <authorList>
            <person name="Poehlein A."/>
            <person name="Bengelsdorf F.R."/>
            <person name="Esser C."/>
            <person name="Duerre P."/>
            <person name="Daniel R."/>
        </authorList>
    </citation>
    <scope>NUCLEOTIDE SEQUENCE [LARGE SCALE GENOMIC DNA]</scope>
    <source>
        <strain evidence="8 9">DSM 11768</strain>
    </source>
</reference>
<gene>
    <name evidence="8" type="primary">pqqE_1</name>
    <name evidence="8" type="ORF">MOOR_06820</name>
</gene>
<dbReference type="SFLD" id="SFLDG01387">
    <property type="entry name" value="BtrN-like_SPASM_domain_contain"/>
    <property type="match status" value="1"/>
</dbReference>
<proteinExistence type="predicted"/>
<dbReference type="PANTHER" id="PTHR11228:SF7">
    <property type="entry name" value="PQQA PEPTIDE CYCLASE"/>
    <property type="match status" value="1"/>
</dbReference>
<dbReference type="Gene3D" id="3.20.20.70">
    <property type="entry name" value="Aldolase class I"/>
    <property type="match status" value="1"/>
</dbReference>
<organism evidence="8 9">
    <name type="scientific">Neomoorella thermoacetica</name>
    <name type="common">Clostridium thermoaceticum</name>
    <dbReference type="NCBI Taxonomy" id="1525"/>
    <lineage>
        <taxon>Bacteria</taxon>
        <taxon>Bacillati</taxon>
        <taxon>Bacillota</taxon>
        <taxon>Clostridia</taxon>
        <taxon>Neomoorellales</taxon>
        <taxon>Neomoorellaceae</taxon>
        <taxon>Neomoorella</taxon>
    </lineage>
</organism>
<dbReference type="InterPro" id="IPR007197">
    <property type="entry name" value="rSAM"/>
</dbReference>
<comment type="caution">
    <text evidence="8">The sequence shown here is derived from an EMBL/GenBank/DDBJ whole genome shotgun (WGS) entry which is preliminary data.</text>
</comment>
<evidence type="ECO:0000256" key="3">
    <source>
        <dbReference type="ARBA" id="ARBA00022691"/>
    </source>
</evidence>
<dbReference type="RefSeq" id="WP_081358584.1">
    <property type="nucleotide sequence ID" value="NZ_MIHH01000002.1"/>
</dbReference>
<evidence type="ECO:0000313" key="8">
    <source>
        <dbReference type="EMBL" id="OIQ09840.1"/>
    </source>
</evidence>
<dbReference type="CDD" id="cd21109">
    <property type="entry name" value="SPASM"/>
    <property type="match status" value="1"/>
</dbReference>
<dbReference type="InterPro" id="IPR023885">
    <property type="entry name" value="4Fe4S-binding_SPASM_dom"/>
</dbReference>
<keyword evidence="6" id="KW-0411">Iron-sulfur</keyword>
<dbReference type="Pfam" id="PF13186">
    <property type="entry name" value="SPASM"/>
    <property type="match status" value="1"/>
</dbReference>
<keyword evidence="2" id="KW-0004">4Fe-4S</keyword>
<evidence type="ECO:0000259" key="7">
    <source>
        <dbReference type="PROSITE" id="PS51918"/>
    </source>
</evidence>
<dbReference type="Proteomes" id="UP000182743">
    <property type="component" value="Unassembled WGS sequence"/>
</dbReference>
<keyword evidence="4" id="KW-0479">Metal-binding</keyword>
<evidence type="ECO:0000256" key="2">
    <source>
        <dbReference type="ARBA" id="ARBA00022485"/>
    </source>
</evidence>
<sequence>MEKHNPFYDIYRSKEYREVNNLPLRKFPFIVDVEPTNWCNLNCLFCAQRIMTRPRGFMSMEIFKKIVDECAQYNTPIRLIRWGEPLLHEQLFDFIAYAKQKNIYVHLTTNGLLLDRDKIMTLFKLRLDSIIFSMQGATEEEYKLMRNNNKYRDLENNIKLMLKLREEYQFNRPWIHISTTITNEMQEEVNAFKNKWMGLVDSVGIGKTNLERVALRENLARIKPYLNKQTIKKEYRPCTEVRQKLSINWNGDVTACCSDYDGTLVLGNIKDKSLEEFWHSTKLDKIRYILDNNGFKELEPCNLCYHTYDSF</sequence>
<dbReference type="GO" id="GO:0051536">
    <property type="term" value="F:iron-sulfur cluster binding"/>
    <property type="evidence" value="ECO:0007669"/>
    <property type="project" value="UniProtKB-KW"/>
</dbReference>
<dbReference type="AlphaFoldDB" id="A0A1J5JWP4"/>
<dbReference type="SMART" id="SM00729">
    <property type="entry name" value="Elp3"/>
    <property type="match status" value="1"/>
</dbReference>
<evidence type="ECO:0000256" key="4">
    <source>
        <dbReference type="ARBA" id="ARBA00022723"/>
    </source>
</evidence>
<comment type="cofactor">
    <cofactor evidence="1">
        <name>[4Fe-4S] cluster</name>
        <dbReference type="ChEBI" id="CHEBI:49883"/>
    </cofactor>
</comment>
<dbReference type="CDD" id="cd01335">
    <property type="entry name" value="Radical_SAM"/>
    <property type="match status" value="1"/>
</dbReference>
<dbReference type="SUPFAM" id="SSF102114">
    <property type="entry name" value="Radical SAM enzymes"/>
    <property type="match status" value="1"/>
</dbReference>
<dbReference type="EMBL" id="MIHH01000002">
    <property type="protein sequence ID" value="OIQ09840.1"/>
    <property type="molecule type" value="Genomic_DNA"/>
</dbReference>
<evidence type="ECO:0000313" key="9">
    <source>
        <dbReference type="Proteomes" id="UP000182743"/>
    </source>
</evidence>
<evidence type="ECO:0000256" key="5">
    <source>
        <dbReference type="ARBA" id="ARBA00023004"/>
    </source>
</evidence>
<dbReference type="SFLD" id="SFLDG01067">
    <property type="entry name" value="SPASM/twitch_domain_containing"/>
    <property type="match status" value="1"/>
</dbReference>
<dbReference type="GO" id="GO:0046872">
    <property type="term" value="F:metal ion binding"/>
    <property type="evidence" value="ECO:0007669"/>
    <property type="project" value="UniProtKB-KW"/>
</dbReference>
<name>A0A1J5JWP4_NEOTH</name>